<keyword evidence="2" id="KW-1185">Reference proteome</keyword>
<dbReference type="KEGG" id="tfo:BFO_3032"/>
<proteinExistence type="predicted"/>
<dbReference type="STRING" id="203275.BFO_3032"/>
<evidence type="ECO:0000313" key="2">
    <source>
        <dbReference type="Proteomes" id="UP000005436"/>
    </source>
</evidence>
<name>G8UPV9_TANFA</name>
<sequence>MSNSILRKKTWTLNKDKFMFIVFLSSFLLSVDNERFLIPAY</sequence>
<protein>
    <submittedName>
        <fullName evidence="1">Uncharacterized protein</fullName>
    </submittedName>
</protein>
<organism evidence="1 2">
    <name type="scientific">Tannerella forsythia (strain ATCC 43037 / JCM 10827 / CCUG 21028 A / KCTC 5666 / FDC 338)</name>
    <name type="common">Bacteroides forsythus</name>
    <dbReference type="NCBI Taxonomy" id="203275"/>
    <lineage>
        <taxon>Bacteria</taxon>
        <taxon>Pseudomonadati</taxon>
        <taxon>Bacteroidota</taxon>
        <taxon>Bacteroidia</taxon>
        <taxon>Bacteroidales</taxon>
        <taxon>Tannerellaceae</taxon>
        <taxon>Tannerella</taxon>
    </lineage>
</organism>
<evidence type="ECO:0000313" key="1">
    <source>
        <dbReference type="EMBL" id="AEW21044.1"/>
    </source>
</evidence>
<dbReference type="AlphaFoldDB" id="G8UPV9"/>
<reference evidence="2" key="1">
    <citation type="submission" date="2011-12" db="EMBL/GenBank/DDBJ databases">
        <title>Complete sequence of Tannerella forsythia ATCC 43037.</title>
        <authorList>
            <person name="Dewhirst F."/>
            <person name="Tanner A."/>
            <person name="Izard J."/>
            <person name="Brinkac L."/>
            <person name="Durkin A.S."/>
            <person name="Hostetler J."/>
            <person name="Shetty J."/>
            <person name="Torralba M."/>
            <person name="Gill S."/>
            <person name="Nelson K."/>
        </authorList>
    </citation>
    <scope>NUCLEOTIDE SEQUENCE [LARGE SCALE GENOMIC DNA]</scope>
    <source>
        <strain evidence="2">ATCC 43037 / JCM 10827 / CCUG 33226 / KCTC 5666 / FDC 338</strain>
    </source>
</reference>
<dbReference type="Proteomes" id="UP000005436">
    <property type="component" value="Chromosome"/>
</dbReference>
<gene>
    <name evidence="1" type="ordered locus">BFO_3032</name>
</gene>
<dbReference type="EMBL" id="CP003191">
    <property type="protein sequence ID" value="AEW21044.1"/>
    <property type="molecule type" value="Genomic_DNA"/>
</dbReference>
<accession>G8UPV9</accession>
<dbReference type="HOGENOM" id="CLU_3277868_0_0_10"/>